<organism evidence="2 3">
    <name type="scientific">Nocardia africana</name>
    <dbReference type="NCBI Taxonomy" id="134964"/>
    <lineage>
        <taxon>Bacteria</taxon>
        <taxon>Bacillati</taxon>
        <taxon>Actinomycetota</taxon>
        <taxon>Actinomycetes</taxon>
        <taxon>Mycobacteriales</taxon>
        <taxon>Nocardiaceae</taxon>
        <taxon>Nocardia</taxon>
    </lineage>
</organism>
<dbReference type="RefSeq" id="WP_387248464.1">
    <property type="nucleotide sequence ID" value="NZ_JBIALX010000001.1"/>
</dbReference>
<feature type="region of interest" description="Disordered" evidence="1">
    <location>
        <begin position="25"/>
        <end position="64"/>
    </location>
</feature>
<reference evidence="2 3" key="1">
    <citation type="submission" date="2024-10" db="EMBL/GenBank/DDBJ databases">
        <title>The Natural Products Discovery Center: Release of the First 8490 Sequenced Strains for Exploring Actinobacteria Biosynthetic Diversity.</title>
        <authorList>
            <person name="Kalkreuter E."/>
            <person name="Kautsar S.A."/>
            <person name="Yang D."/>
            <person name="Bader C.D."/>
            <person name="Teijaro C.N."/>
            <person name="Fluegel L."/>
            <person name="Davis C.M."/>
            <person name="Simpson J.R."/>
            <person name="Lauterbach L."/>
            <person name="Steele A.D."/>
            <person name="Gui C."/>
            <person name="Meng S."/>
            <person name="Li G."/>
            <person name="Viehrig K."/>
            <person name="Ye F."/>
            <person name="Su P."/>
            <person name="Kiefer A.F."/>
            <person name="Nichols A."/>
            <person name="Cepeda A.J."/>
            <person name="Yan W."/>
            <person name="Fan B."/>
            <person name="Jiang Y."/>
            <person name="Adhikari A."/>
            <person name="Zheng C.-J."/>
            <person name="Schuster L."/>
            <person name="Cowan T.M."/>
            <person name="Smanski M.J."/>
            <person name="Chevrette M.G."/>
            <person name="De Carvalho L.P.S."/>
            <person name="Shen B."/>
        </authorList>
    </citation>
    <scope>NUCLEOTIDE SEQUENCE [LARGE SCALE GENOMIC DNA]</scope>
    <source>
        <strain evidence="2 3">NPDC004550</strain>
    </source>
</reference>
<evidence type="ECO:0000313" key="2">
    <source>
        <dbReference type="EMBL" id="MFF0452203.1"/>
    </source>
</evidence>
<dbReference type="PROSITE" id="PS51257">
    <property type="entry name" value="PROKAR_LIPOPROTEIN"/>
    <property type="match status" value="1"/>
</dbReference>
<evidence type="ECO:0000256" key="1">
    <source>
        <dbReference type="SAM" id="MobiDB-lite"/>
    </source>
</evidence>
<protein>
    <recommendedName>
        <fullName evidence="4">DUF3298 domain-containing protein</fullName>
    </recommendedName>
</protein>
<accession>A0ABW6NAM7</accession>
<gene>
    <name evidence="2" type="ORF">ACFYTH_02415</name>
</gene>
<dbReference type="EMBL" id="JBIALX010000001">
    <property type="protein sequence ID" value="MFF0452203.1"/>
    <property type="molecule type" value="Genomic_DNA"/>
</dbReference>
<dbReference type="Proteomes" id="UP001601521">
    <property type="component" value="Unassembled WGS sequence"/>
</dbReference>
<comment type="caution">
    <text evidence="2">The sequence shown here is derived from an EMBL/GenBank/DDBJ whole genome shotgun (WGS) entry which is preliminary data.</text>
</comment>
<proteinExistence type="predicted"/>
<feature type="compositionally biased region" description="Polar residues" evidence="1">
    <location>
        <begin position="35"/>
        <end position="50"/>
    </location>
</feature>
<evidence type="ECO:0000313" key="3">
    <source>
        <dbReference type="Proteomes" id="UP001601521"/>
    </source>
</evidence>
<name>A0ABW6NAM7_9NOCA</name>
<sequence>MKNAVWVAIWFGVAALSACGTDDAGNGRVAASSEPVAQQVTGSPDQQAGCPQSPAPSAGPYTAGTVPVREQTATLTTDITLPQLEGGDQAVRDRFNAAMRASLADLRGGAADGALHDARLRCGETSRVTRIGAHVVAGVLITDHTWEGGPHPVNQIGTVVIDTGTAQPVLLPTTLRDPDRGWNALATTAQSLVPADGPTLFTHAPGSADFANWVPSPEGLTIYFSVAHARGDYYPVQLPWNRIRDLFAPAALTTLSS</sequence>
<evidence type="ECO:0008006" key="4">
    <source>
        <dbReference type="Google" id="ProtNLM"/>
    </source>
</evidence>
<keyword evidence="3" id="KW-1185">Reference proteome</keyword>